<reference evidence="1 2" key="1">
    <citation type="submission" date="2021-06" db="EMBL/GenBank/DDBJ databases">
        <title>Bradyrhizobium sp. S2-11-4 Genome sequencing.</title>
        <authorList>
            <person name="Jin L."/>
        </authorList>
    </citation>
    <scope>NUCLEOTIDE SEQUENCE [LARGE SCALE GENOMIC DNA]</scope>
    <source>
        <strain evidence="1 2">S2-11-4</strain>
    </source>
</reference>
<sequence length="250" mass="27661">MAAQLKASEVEKAIRALITAERTNLGIEVTVPVAYGDGELASVVVENNGDSFRVHDAGFSAMRLTGAGVALSRSVVHRLNEYCQRYHCTFSDGRVSASAAVDNVAQAVCLVANASRAVADYVYEIRRQSEFDFRTMVFDKLKEIVGPRVRNAEEFIGRSGRKYRLPILLDRSQSRPQNFLATLAHRHTVPQSYAMFADLKGAYPLVEQDAVYDETADIREEDRIFIASVGAEVFTLMEAPLRFRAIAGHA</sequence>
<dbReference type="RefSeq" id="WP_215604366.1">
    <property type="nucleotide sequence ID" value="NZ_CP076136.1"/>
</dbReference>
<name>A0A975NZ46_9BRAD</name>
<dbReference type="AlphaFoldDB" id="A0A975NZ46"/>
<accession>A0A975NZ46</accession>
<dbReference type="EMBL" id="CP076136">
    <property type="protein sequence ID" value="QWG23615.1"/>
    <property type="molecule type" value="Genomic_DNA"/>
</dbReference>
<evidence type="ECO:0000313" key="1">
    <source>
        <dbReference type="EMBL" id="QWG23615.1"/>
    </source>
</evidence>
<protein>
    <recommendedName>
        <fullName evidence="3">DUF1828 domain-containing protein</fullName>
    </recommendedName>
</protein>
<gene>
    <name evidence="1" type="ORF">KMZ93_01290</name>
</gene>
<proteinExistence type="predicted"/>
<dbReference type="Proteomes" id="UP000676951">
    <property type="component" value="Chromosome"/>
</dbReference>
<evidence type="ECO:0000313" key="2">
    <source>
        <dbReference type="Proteomes" id="UP000676951"/>
    </source>
</evidence>
<evidence type="ECO:0008006" key="3">
    <source>
        <dbReference type="Google" id="ProtNLM"/>
    </source>
</evidence>
<organism evidence="1 2">
    <name type="scientific">Bradyrhizobium sediminis</name>
    <dbReference type="NCBI Taxonomy" id="2840469"/>
    <lineage>
        <taxon>Bacteria</taxon>
        <taxon>Pseudomonadati</taxon>
        <taxon>Pseudomonadota</taxon>
        <taxon>Alphaproteobacteria</taxon>
        <taxon>Hyphomicrobiales</taxon>
        <taxon>Nitrobacteraceae</taxon>
        <taxon>Bradyrhizobium</taxon>
    </lineage>
</organism>
<keyword evidence="2" id="KW-1185">Reference proteome</keyword>